<comment type="caution">
    <text evidence="1">The sequence shown here is derived from an EMBL/GenBank/DDBJ whole genome shotgun (WGS) entry which is preliminary data.</text>
</comment>
<feature type="non-terminal residue" evidence="1">
    <location>
        <position position="271"/>
    </location>
</feature>
<gene>
    <name evidence="1" type="ORF">S06H3_36300</name>
</gene>
<dbReference type="AlphaFoldDB" id="X1MEN4"/>
<dbReference type="EMBL" id="BARV01021972">
    <property type="protein sequence ID" value="GAI29733.1"/>
    <property type="molecule type" value="Genomic_DNA"/>
</dbReference>
<organism evidence="1">
    <name type="scientific">marine sediment metagenome</name>
    <dbReference type="NCBI Taxonomy" id="412755"/>
    <lineage>
        <taxon>unclassified sequences</taxon>
        <taxon>metagenomes</taxon>
        <taxon>ecological metagenomes</taxon>
    </lineage>
</organism>
<accession>X1MEN4</accession>
<sequence>EDSLLVFRYTAKGFIPAIISNQPIDKVRAIEFLGHKIATKHPLVKDWSAGSPAAIDIESATVSRKDYKPFANIKLKSAYPIVEGYKDSAAYGLRLDLADSIPLQKLDLTLSYSPEESLPQKEKFHLKLNFLISNFKFTYAHNNANFYDLFGPTKTSMKGDSFKLIYKKNLIFDEPSRYMDFNINLAAYLGLERLPDYQNIAATFDKLFLLSFNYNYKYMLGSLGAVDYEKGFKWQTFLANYYVNNVLYPRLYTNFDVGFPFLFNHSSIWLR</sequence>
<name>X1MEN4_9ZZZZ</name>
<reference evidence="1" key="1">
    <citation type="journal article" date="2014" name="Front. Microbiol.">
        <title>High frequency of phylogenetically diverse reductive dehalogenase-homologous genes in deep subseafloor sedimentary metagenomes.</title>
        <authorList>
            <person name="Kawai M."/>
            <person name="Futagami T."/>
            <person name="Toyoda A."/>
            <person name="Takaki Y."/>
            <person name="Nishi S."/>
            <person name="Hori S."/>
            <person name="Arai W."/>
            <person name="Tsubouchi T."/>
            <person name="Morono Y."/>
            <person name="Uchiyama I."/>
            <person name="Ito T."/>
            <person name="Fujiyama A."/>
            <person name="Inagaki F."/>
            <person name="Takami H."/>
        </authorList>
    </citation>
    <scope>NUCLEOTIDE SEQUENCE</scope>
    <source>
        <strain evidence="1">Expedition CK06-06</strain>
    </source>
</reference>
<proteinExistence type="predicted"/>
<protein>
    <submittedName>
        <fullName evidence="1">Uncharacterized protein</fullName>
    </submittedName>
</protein>
<evidence type="ECO:0000313" key="1">
    <source>
        <dbReference type="EMBL" id="GAI29733.1"/>
    </source>
</evidence>
<feature type="non-terminal residue" evidence="1">
    <location>
        <position position="1"/>
    </location>
</feature>